<evidence type="ECO:0000256" key="4">
    <source>
        <dbReference type="ARBA" id="ARBA00022741"/>
    </source>
</evidence>
<feature type="region of interest" description="Disordered" evidence="6">
    <location>
        <begin position="1"/>
        <end position="24"/>
    </location>
</feature>
<dbReference type="Gene3D" id="3.40.50.300">
    <property type="entry name" value="P-loop containing nucleotide triphosphate hydrolases"/>
    <property type="match status" value="1"/>
</dbReference>
<accession>A0A9E9FWN9</accession>
<organism evidence="8">
    <name type="scientific">Fish-associated ambidensovirus</name>
    <dbReference type="NCBI Taxonomy" id="3003963"/>
    <lineage>
        <taxon>Viruses</taxon>
        <taxon>Monodnaviria</taxon>
        <taxon>Shotokuvirae</taxon>
        <taxon>Cossaviricota</taxon>
        <taxon>Quintoviricetes</taxon>
        <taxon>Piccovirales</taxon>
        <taxon>Parvoviridae</taxon>
        <taxon>Densovirinae</taxon>
        <taxon>Ambidensovirus</taxon>
    </lineage>
</organism>
<keyword evidence="3" id="KW-0235">DNA replication</keyword>
<dbReference type="GO" id="GO:0005524">
    <property type="term" value="F:ATP binding"/>
    <property type="evidence" value="ECO:0007669"/>
    <property type="project" value="UniProtKB-KW"/>
</dbReference>
<evidence type="ECO:0000256" key="1">
    <source>
        <dbReference type="ARBA" id="ARBA00004147"/>
    </source>
</evidence>
<dbReference type="GO" id="GO:0019079">
    <property type="term" value="P:viral genome replication"/>
    <property type="evidence" value="ECO:0007669"/>
    <property type="project" value="InterPro"/>
</dbReference>
<keyword evidence="5" id="KW-0067">ATP-binding</keyword>
<evidence type="ECO:0000256" key="5">
    <source>
        <dbReference type="ARBA" id="ARBA00022840"/>
    </source>
</evidence>
<dbReference type="GO" id="GO:0042025">
    <property type="term" value="C:host cell nucleus"/>
    <property type="evidence" value="ECO:0007669"/>
    <property type="project" value="UniProtKB-SubCell"/>
</dbReference>
<reference evidence="8" key="1">
    <citation type="submission" date="2022-11" db="EMBL/GenBank/DDBJ databases">
        <title>Viral composition of fish in Lhasa River revealed by metagenomics.</title>
        <authorList>
            <person name="Xi Y."/>
            <person name="Zhang W."/>
        </authorList>
    </citation>
    <scope>NUCLEOTIDE SEQUENCE</scope>
    <source>
        <strain evidence="8">Fi103par2</strain>
    </source>
</reference>
<feature type="compositionally biased region" description="Basic and acidic residues" evidence="6">
    <location>
        <begin position="135"/>
        <end position="145"/>
    </location>
</feature>
<sequence length="630" mass="69583">MSLPNSDLCAPQSGSFPDMKENATPSNQDCTTILPFVQVLPTSPSACTSLENLQATLATACAGLLAESPASGVNGAGYVSQHIWTKVQGNHSAIGTAMACKLHWGYRTIVKGNWRPPRDPEGLSCARHQVTGTKRGADRIRHQDGPEGNGSMLLPHMCPSDQVGNSTERPDAADSNWVQPPTSDSRFDSAVRAEQLGVRTQGTKDVQSTKLVRFLVDDMIQSGEGSLSGYTSFHHSKLTPWFINLKCKTSGQYGEKMLKTAWDIAEQAVCNMSMSDLLDLYETCRPKMTFAPNTLTGEESDEALRIIIEGMDQFENFVETVWKVGNRELPKNSSIFILGPPNCGKTLIWSALMPIFRCYAIQQDFGSTNQQNNQFAFGECVGKRAVLMNEVQVGVATAETFKNVLEGQPVQVNVKYKQNVVLTKTPIFMCANKEPCASILTSSKDGVTREINARLIRYKAATTTESQSFFRGRRVFIHPDSWYRALSRYRNNIMSTPTSTDDVLTLRATLAEKSAEVEVLKRKLEEAENQVWYEDPVKKLQKLLYQSKMSPLDQRLADVDSPRGPGDERDERSVPSCSREDQGAENGRGFFEEGDKWPEIPGHISPGGSLYAEEQHQGVDGGFGPFDPIP</sequence>
<dbReference type="GO" id="GO:0006260">
    <property type="term" value="P:DNA replication"/>
    <property type="evidence" value="ECO:0007669"/>
    <property type="project" value="UniProtKB-KW"/>
</dbReference>
<keyword evidence="2" id="KW-1048">Host nucleus</keyword>
<dbReference type="InterPro" id="IPR014015">
    <property type="entry name" value="Helicase_SF3_DNA-vir"/>
</dbReference>
<keyword evidence="4" id="KW-0547">Nucleotide-binding</keyword>
<protein>
    <submittedName>
        <fullName evidence="8">Nonstructural protein 1</fullName>
    </submittedName>
</protein>
<feature type="region of interest" description="Disordered" evidence="6">
    <location>
        <begin position="130"/>
        <end position="186"/>
    </location>
</feature>
<evidence type="ECO:0000313" key="8">
    <source>
        <dbReference type="EMBL" id="WAQ80635.1"/>
    </source>
</evidence>
<proteinExistence type="predicted"/>
<dbReference type="InterPro" id="IPR027417">
    <property type="entry name" value="P-loop_NTPase"/>
</dbReference>
<evidence type="ECO:0000256" key="6">
    <source>
        <dbReference type="SAM" id="MobiDB-lite"/>
    </source>
</evidence>
<feature type="compositionally biased region" description="Basic and acidic residues" evidence="6">
    <location>
        <begin position="555"/>
        <end position="582"/>
    </location>
</feature>
<evidence type="ECO:0000256" key="3">
    <source>
        <dbReference type="ARBA" id="ARBA00022705"/>
    </source>
</evidence>
<dbReference type="Pfam" id="PF01057">
    <property type="entry name" value="Parvo_NS1"/>
    <property type="match status" value="1"/>
</dbReference>
<dbReference type="EMBL" id="OP933697">
    <property type="protein sequence ID" value="WAQ80635.1"/>
    <property type="molecule type" value="Genomic_DNA"/>
</dbReference>
<evidence type="ECO:0000259" key="7">
    <source>
        <dbReference type="PROSITE" id="PS51206"/>
    </source>
</evidence>
<name>A0A9E9FWN9_9VIRU</name>
<dbReference type="PROSITE" id="PS51206">
    <property type="entry name" value="SF3_HELICASE_1"/>
    <property type="match status" value="1"/>
</dbReference>
<dbReference type="SUPFAM" id="SSF52540">
    <property type="entry name" value="P-loop containing nucleoside triphosphate hydrolases"/>
    <property type="match status" value="1"/>
</dbReference>
<feature type="domain" description="SF3 helicase" evidence="7">
    <location>
        <begin position="299"/>
        <end position="485"/>
    </location>
</feature>
<comment type="subcellular location">
    <subcellularLocation>
        <location evidence="1">Host nucleus</location>
    </subcellularLocation>
</comment>
<dbReference type="InterPro" id="IPR001257">
    <property type="entry name" value="Parvovirus_NS1_helicase"/>
</dbReference>
<feature type="region of interest" description="Disordered" evidence="6">
    <location>
        <begin position="554"/>
        <end position="630"/>
    </location>
</feature>
<evidence type="ECO:0000256" key="2">
    <source>
        <dbReference type="ARBA" id="ARBA00022562"/>
    </source>
</evidence>